<proteinExistence type="predicted"/>
<name>A7F589_SCLS1</name>
<keyword evidence="2" id="KW-1185">Reference proteome</keyword>
<dbReference type="InParanoid" id="A7F589"/>
<reference evidence="2" key="1">
    <citation type="journal article" date="2011" name="PLoS Genet.">
        <title>Genomic analysis of the necrotrophic fungal pathogens Sclerotinia sclerotiorum and Botrytis cinerea.</title>
        <authorList>
            <person name="Amselem J."/>
            <person name="Cuomo C.A."/>
            <person name="van Kan J.A."/>
            <person name="Viaud M."/>
            <person name="Benito E.P."/>
            <person name="Couloux A."/>
            <person name="Coutinho P.M."/>
            <person name="de Vries R.P."/>
            <person name="Dyer P.S."/>
            <person name="Fillinger S."/>
            <person name="Fournier E."/>
            <person name="Gout L."/>
            <person name="Hahn M."/>
            <person name="Kohn L."/>
            <person name="Lapalu N."/>
            <person name="Plummer K.M."/>
            <person name="Pradier J.M."/>
            <person name="Quevillon E."/>
            <person name="Sharon A."/>
            <person name="Simon A."/>
            <person name="ten Have A."/>
            <person name="Tudzynski B."/>
            <person name="Tudzynski P."/>
            <person name="Wincker P."/>
            <person name="Andrew M."/>
            <person name="Anthouard V."/>
            <person name="Beever R.E."/>
            <person name="Beffa R."/>
            <person name="Benoit I."/>
            <person name="Bouzid O."/>
            <person name="Brault B."/>
            <person name="Chen Z."/>
            <person name="Choquer M."/>
            <person name="Collemare J."/>
            <person name="Cotton P."/>
            <person name="Danchin E.G."/>
            <person name="Da Silva C."/>
            <person name="Gautier A."/>
            <person name="Giraud C."/>
            <person name="Giraud T."/>
            <person name="Gonzalez C."/>
            <person name="Grossetete S."/>
            <person name="Guldener U."/>
            <person name="Henrissat B."/>
            <person name="Howlett B.J."/>
            <person name="Kodira C."/>
            <person name="Kretschmer M."/>
            <person name="Lappartient A."/>
            <person name="Leroch M."/>
            <person name="Levis C."/>
            <person name="Mauceli E."/>
            <person name="Neuveglise C."/>
            <person name="Oeser B."/>
            <person name="Pearson M."/>
            <person name="Poulain J."/>
            <person name="Poussereau N."/>
            <person name="Quesneville H."/>
            <person name="Rascle C."/>
            <person name="Schumacher J."/>
            <person name="Segurens B."/>
            <person name="Sexton A."/>
            <person name="Silva E."/>
            <person name="Sirven C."/>
            <person name="Soanes D.M."/>
            <person name="Talbot N.J."/>
            <person name="Templeton M."/>
            <person name="Yandava C."/>
            <person name="Yarden O."/>
            <person name="Zeng Q."/>
            <person name="Rollins J.A."/>
            <person name="Lebrun M.H."/>
            <person name="Dickman M."/>
        </authorList>
    </citation>
    <scope>NUCLEOTIDE SEQUENCE [LARGE SCALE GENOMIC DNA]</scope>
    <source>
        <strain evidence="2">ATCC 18683 / 1980 / Ss-1</strain>
    </source>
</reference>
<protein>
    <submittedName>
        <fullName evidence="1">Uncharacterized protein</fullName>
    </submittedName>
</protein>
<gene>
    <name evidence="1" type="ORF">SS1G_12764</name>
</gene>
<dbReference type="GeneID" id="5482355"/>
<evidence type="ECO:0000313" key="2">
    <source>
        <dbReference type="Proteomes" id="UP000001312"/>
    </source>
</evidence>
<organism evidence="1 2">
    <name type="scientific">Sclerotinia sclerotiorum (strain ATCC 18683 / 1980 / Ss-1)</name>
    <name type="common">White mold</name>
    <name type="synonym">Whetzelinia sclerotiorum</name>
    <dbReference type="NCBI Taxonomy" id="665079"/>
    <lineage>
        <taxon>Eukaryota</taxon>
        <taxon>Fungi</taxon>
        <taxon>Dikarya</taxon>
        <taxon>Ascomycota</taxon>
        <taxon>Pezizomycotina</taxon>
        <taxon>Leotiomycetes</taxon>
        <taxon>Helotiales</taxon>
        <taxon>Sclerotiniaceae</taxon>
        <taxon>Sclerotinia</taxon>
    </lineage>
</organism>
<dbReference type="EMBL" id="CH476642">
    <property type="protein sequence ID" value="EDN97910.1"/>
    <property type="molecule type" value="Genomic_DNA"/>
</dbReference>
<evidence type="ECO:0000313" key="1">
    <source>
        <dbReference type="EMBL" id="EDN97910.1"/>
    </source>
</evidence>
<dbReference type="Proteomes" id="UP000001312">
    <property type="component" value="Unassembled WGS sequence"/>
</dbReference>
<dbReference type="AlphaFoldDB" id="A7F589"/>
<dbReference type="KEGG" id="ssl:SS1G_12764"/>
<accession>A7F589</accession>
<sequence length="34" mass="3758">MAYDPAMPWILWKSWQTLTDGAISSKSDCLCAAP</sequence>
<dbReference type="RefSeq" id="XP_001586189.1">
    <property type="nucleotide sequence ID" value="XM_001586139.1"/>
</dbReference>